<evidence type="ECO:0000313" key="9">
    <source>
        <dbReference type="EMBL" id="WER43911.1"/>
    </source>
</evidence>
<proteinExistence type="predicted"/>
<evidence type="ECO:0000313" key="10">
    <source>
        <dbReference type="Proteomes" id="UP000244140"/>
    </source>
</evidence>
<protein>
    <recommendedName>
        <fullName evidence="18">SMI1/KNR4 family protein</fullName>
    </recommendedName>
</protein>
<reference evidence="5 12" key="3">
    <citation type="submission" date="2018-10" db="EMBL/GenBank/DDBJ databases">
        <title>Genotypes and phenotypes of Enterococci isolated from broiler chickens.</title>
        <authorList>
            <person name="Muhammad A.R."/>
            <person name="Diarra M.S."/>
        </authorList>
    </citation>
    <scope>NUCLEOTIDE SEQUENCE [LARGE SCALE GENOMIC DNA]</scope>
    <source>
        <strain evidence="5 12">LIT2 A36'</strain>
    </source>
</reference>
<evidence type="ECO:0000313" key="12">
    <source>
        <dbReference type="Proteomes" id="UP000281488"/>
    </source>
</evidence>
<evidence type="ECO:0000313" key="11">
    <source>
        <dbReference type="Proteomes" id="UP000254396"/>
    </source>
</evidence>
<gene>
    <name evidence="3" type="ORF">DAI13_06665</name>
    <name evidence="5" type="ORF">EGW16_02295</name>
    <name evidence="6" type="ORF">EU507_01290</name>
    <name evidence="2" type="ORF">GTI81_00340</name>
    <name evidence="4" type="ORF">H9Q64_03950</name>
    <name evidence="7" type="ORF">NCTC13379_02506</name>
    <name evidence="9" type="ORF">P0083_06485</name>
    <name evidence="8" type="ORF">P0D81_10475</name>
    <name evidence="1" type="ORF">P0E79_02620</name>
</gene>
<dbReference type="Proteomes" id="UP001221642">
    <property type="component" value="Chromosome"/>
</dbReference>
<dbReference type="Proteomes" id="UP000292223">
    <property type="component" value="Unassembled WGS sequence"/>
</dbReference>
<evidence type="ECO:0000313" key="15">
    <source>
        <dbReference type="Proteomes" id="UP000516122"/>
    </source>
</evidence>
<dbReference type="EMBL" id="SEWT01000001">
    <property type="protein sequence ID" value="RYU35915.1"/>
    <property type="molecule type" value="Genomic_DNA"/>
</dbReference>
<reference evidence="9 17" key="9">
    <citation type="submission" date="2023-03" db="EMBL/GenBank/DDBJ databases">
        <title>Complete genome sequence of an Enterococcus faecalis urinary isolate.</title>
        <authorList>
            <person name="Brauer A.L."/>
            <person name="Armbruster C.E."/>
        </authorList>
    </citation>
    <scope>NUCLEOTIDE SEQUENCE [LARGE SCALE GENOMIC DNA]</scope>
    <source>
        <strain evidence="9 17">3143</strain>
    </source>
</reference>
<dbReference type="EMBL" id="UGIX01000001">
    <property type="protein sequence ID" value="STP67256.1"/>
    <property type="molecule type" value="Genomic_DNA"/>
</dbReference>
<dbReference type="OMA" id="VEHWRKQ"/>
<dbReference type="EMBL" id="RKMZ01000001">
    <property type="protein sequence ID" value="ROX35187.1"/>
    <property type="molecule type" value="Genomic_DNA"/>
</dbReference>
<reference evidence="3 10" key="1">
    <citation type="submission" date="2018-04" db="EMBL/GenBank/DDBJ databases">
        <authorList>
            <person name="Van Tyne D."/>
        </authorList>
    </citation>
    <scope>NUCLEOTIDE SEQUENCE [LARGE SCALE GENOMIC DNA]</scope>
    <source>
        <strain evidence="3 10">B2535</strain>
    </source>
</reference>
<dbReference type="EMBL" id="CP119159">
    <property type="protein sequence ID" value="WEH21494.1"/>
    <property type="molecule type" value="Genomic_DNA"/>
</dbReference>
<dbReference type="Proteomes" id="UP000244140">
    <property type="component" value="Unassembled WGS sequence"/>
</dbReference>
<reference evidence="2 14" key="5">
    <citation type="submission" date="2019-04" db="EMBL/GenBank/DDBJ databases">
        <title>Step-wise assembly of the neonatal virome modulated by breast feeding.</title>
        <authorList>
            <person name="Liang G."/>
            <person name="Bushman F."/>
        </authorList>
    </citation>
    <scope>NUCLEOTIDE SEQUENCE [LARGE SCALE GENOMIC DNA]</scope>
    <source>
        <strain evidence="2 14">E3754</strain>
    </source>
</reference>
<evidence type="ECO:0000313" key="16">
    <source>
        <dbReference type="Proteomes" id="UP001221642"/>
    </source>
</evidence>
<reference evidence="7 11" key="2">
    <citation type="submission" date="2018-06" db="EMBL/GenBank/DDBJ databases">
        <authorList>
            <consortium name="Pathogen Informatics"/>
            <person name="Doyle S."/>
        </authorList>
    </citation>
    <scope>NUCLEOTIDE SEQUENCE [LARGE SCALE GENOMIC DNA]</scope>
    <source>
        <strain evidence="7 11">NCTC13379</strain>
    </source>
</reference>
<dbReference type="EMBL" id="CP060804">
    <property type="protein sequence ID" value="QNP38463.1"/>
    <property type="molecule type" value="Genomic_DNA"/>
</dbReference>
<dbReference type="EMBL" id="JAREWH010000001">
    <property type="protein sequence ID" value="MDN3191384.1"/>
    <property type="molecule type" value="Genomic_DNA"/>
</dbReference>
<dbReference type="Proteomes" id="UP001222182">
    <property type="component" value="Chromosome"/>
</dbReference>
<evidence type="ECO:0000313" key="2">
    <source>
        <dbReference type="EMBL" id="MXS51183.1"/>
    </source>
</evidence>
<dbReference type="EMBL" id="CP119528">
    <property type="protein sequence ID" value="WER43911.1"/>
    <property type="molecule type" value="Genomic_DNA"/>
</dbReference>
<dbReference type="Proteomes" id="UP001173174">
    <property type="component" value="Unassembled WGS sequence"/>
</dbReference>
<evidence type="ECO:0000313" key="6">
    <source>
        <dbReference type="EMBL" id="RYU35915.1"/>
    </source>
</evidence>
<name>A0A1B4XNA6_ENTFL</name>
<dbReference type="Proteomes" id="UP000516122">
    <property type="component" value="Chromosome"/>
</dbReference>
<dbReference type="AlphaFoldDB" id="A0A1B4XNA6"/>
<accession>A0A1B4XNA6</accession>
<dbReference type="EMBL" id="PZZH01000001">
    <property type="protein sequence ID" value="PTN77437.1"/>
    <property type="molecule type" value="Genomic_DNA"/>
</dbReference>
<evidence type="ECO:0000313" key="4">
    <source>
        <dbReference type="EMBL" id="QNP38463.1"/>
    </source>
</evidence>
<reference evidence="8 16" key="8">
    <citation type="submission" date="2023-02" db="EMBL/GenBank/DDBJ databases">
        <title>Results of the 2020 Genomic Proficiency Test for the network of European Union Reference Laboratory for Antimicrobial Resistance assessing whole genome sequencing capacities.</title>
        <authorList>
            <person name="Hoffmann M."/>
            <person name="Luo Y."/>
            <person name="Sorensen L.H."/>
            <person name="Pedersen S.K."/>
            <person name="Hendriksen R.S."/>
        </authorList>
    </citation>
    <scope>NUCLEOTIDE SEQUENCE [LARGE SCALE GENOMIC DNA]</scope>
    <source>
        <strain evidence="8 16">GENOMIC22-006</strain>
    </source>
</reference>
<reference evidence="6 13" key="4">
    <citation type="submission" date="2019-02" db="EMBL/GenBank/DDBJ databases">
        <title>From farm to fork: dissemination of Tn554::fexA-optrA in linezolid-resistant Enterococcus faecalis clones from chicken feces and meat in Tunisia.</title>
        <authorList>
            <person name="Tedim A.P."/>
            <person name="Elghaieb H."/>
            <person name="Abbassi M.S."/>
            <person name="Novais C."/>
            <person name="Hassen A."/>
            <person name="Peixe L."/>
            <person name="Freitas A.R."/>
        </authorList>
    </citation>
    <scope>NUCLEOTIDE SEQUENCE [LARGE SCALE GENOMIC DNA]</scope>
    <source>
        <strain evidence="6 13">728T</strain>
    </source>
</reference>
<reference evidence="1" key="7">
    <citation type="journal article" date="2023" name="Pathogens">
        <title>Prevalence of Enterococcus spp. and the Whole-Genome Characteristics of Enterococcus faecium and Enterococcus faecalis Strains Isolated from Free-Living Birds in Poland.</title>
        <authorList>
            <person name="Kwit R."/>
            <person name="Zajac M."/>
            <person name="Smialowska-Weglinska A."/>
            <person name="Skarzynska M."/>
            <person name="Bomba A."/>
            <person name="Lalak A."/>
            <person name="Skrzypiec E."/>
            <person name="Wojdat D."/>
            <person name="Koza W."/>
            <person name="Mikos-Wojewoda E."/>
            <person name="Pasim P."/>
            <person name="Skora M."/>
            <person name="Polak M."/>
            <person name="Wiacek J."/>
            <person name="Wasyl D."/>
        </authorList>
    </citation>
    <scope>NUCLEOTIDE SEQUENCE</scope>
    <source>
        <strain evidence="1">691B_2</strain>
    </source>
</reference>
<dbReference type="Proteomes" id="UP000281488">
    <property type="component" value="Unassembled WGS sequence"/>
</dbReference>
<reference evidence="4 15" key="6">
    <citation type="submission" date="2020-08" db="EMBL/GenBank/DDBJ databases">
        <title>Enterococcus faecalis SF28073 genome assembly.</title>
        <authorList>
            <person name="Duerkop B.A."/>
            <person name="Johnson C.N."/>
        </authorList>
    </citation>
    <scope>NUCLEOTIDE SEQUENCE [LARGE SCALE GENOMIC DNA]</scope>
    <source>
        <strain evidence="4 15">SF28073</strain>
    </source>
</reference>
<evidence type="ECO:0000313" key="5">
    <source>
        <dbReference type="EMBL" id="ROX35187.1"/>
    </source>
</evidence>
<dbReference type="RefSeq" id="WP_002357813.1">
    <property type="nucleotide sequence ID" value="NZ_AP017623.1"/>
</dbReference>
<evidence type="ECO:0000313" key="1">
    <source>
        <dbReference type="EMBL" id="MDN3191384.1"/>
    </source>
</evidence>
<dbReference type="EMBL" id="WVTJ01000001">
    <property type="protein sequence ID" value="MXS51183.1"/>
    <property type="molecule type" value="Genomic_DNA"/>
</dbReference>
<evidence type="ECO:0000313" key="13">
    <source>
        <dbReference type="Proteomes" id="UP000292223"/>
    </source>
</evidence>
<organism evidence="6 13">
    <name type="scientific">Enterococcus faecalis</name>
    <name type="common">Streptococcus faecalis</name>
    <dbReference type="NCBI Taxonomy" id="1351"/>
    <lineage>
        <taxon>Bacteria</taxon>
        <taxon>Bacillati</taxon>
        <taxon>Bacillota</taxon>
        <taxon>Bacilli</taxon>
        <taxon>Lactobacillales</taxon>
        <taxon>Enterococcaceae</taxon>
        <taxon>Enterococcus</taxon>
    </lineage>
</organism>
<evidence type="ECO:0000313" key="14">
    <source>
        <dbReference type="Proteomes" id="UP000429730"/>
    </source>
</evidence>
<evidence type="ECO:0000313" key="8">
    <source>
        <dbReference type="EMBL" id="WEH21494.1"/>
    </source>
</evidence>
<sequence>MDFEQLKETLPDAKPQTFLQAILSQPQEEDAELTFSEEIDEQFVENCKFLASPETISETDVEHWREQEFLVVAQSLDGDYLAGTLEQTFVIPSSLYKEDIEQFDKQLIDFFIAYENKEITSAILPKEL</sequence>
<reference evidence="1" key="10">
    <citation type="submission" date="2023-03" db="EMBL/GenBank/DDBJ databases">
        <authorList>
            <person name="Zajac M."/>
            <person name="Kwit R."/>
            <person name="Wasyl D."/>
        </authorList>
    </citation>
    <scope>NUCLEOTIDE SEQUENCE</scope>
    <source>
        <strain evidence="1">691B_2</strain>
    </source>
</reference>
<dbReference type="GeneID" id="60893701"/>
<evidence type="ECO:0000313" key="7">
    <source>
        <dbReference type="EMBL" id="STP67256.1"/>
    </source>
</evidence>
<dbReference type="Proteomes" id="UP000254396">
    <property type="component" value="Unassembled WGS sequence"/>
</dbReference>
<evidence type="ECO:0000313" key="17">
    <source>
        <dbReference type="Proteomes" id="UP001222182"/>
    </source>
</evidence>
<evidence type="ECO:0008006" key="18">
    <source>
        <dbReference type="Google" id="ProtNLM"/>
    </source>
</evidence>
<dbReference type="Proteomes" id="UP000429730">
    <property type="component" value="Unassembled WGS sequence"/>
</dbReference>
<evidence type="ECO:0000313" key="3">
    <source>
        <dbReference type="EMBL" id="PTN77437.1"/>
    </source>
</evidence>